<name>A0ABR4PRH7_9HELO</name>
<feature type="domain" description="SAC3/GANP/THP3 conserved" evidence="2">
    <location>
        <begin position="349"/>
        <end position="670"/>
    </location>
</feature>
<evidence type="ECO:0000313" key="3">
    <source>
        <dbReference type="EMBL" id="KAL3425874.1"/>
    </source>
</evidence>
<feature type="compositionally biased region" description="Polar residues" evidence="1">
    <location>
        <begin position="199"/>
        <end position="211"/>
    </location>
</feature>
<feature type="compositionally biased region" description="Polar residues" evidence="1">
    <location>
        <begin position="747"/>
        <end position="773"/>
    </location>
</feature>
<evidence type="ECO:0000259" key="2">
    <source>
        <dbReference type="Pfam" id="PF03399"/>
    </source>
</evidence>
<feature type="compositionally biased region" description="Acidic residues" evidence="1">
    <location>
        <begin position="718"/>
        <end position="736"/>
    </location>
</feature>
<feature type="region of interest" description="Disordered" evidence="1">
    <location>
        <begin position="1357"/>
        <end position="1377"/>
    </location>
</feature>
<feature type="region of interest" description="Disordered" evidence="1">
    <location>
        <begin position="1250"/>
        <end position="1293"/>
    </location>
</feature>
<feature type="compositionally biased region" description="Polar residues" evidence="1">
    <location>
        <begin position="929"/>
        <end position="938"/>
    </location>
</feature>
<gene>
    <name evidence="3" type="ORF">PVAG01_02665</name>
</gene>
<feature type="compositionally biased region" description="Basic and acidic residues" evidence="1">
    <location>
        <begin position="1188"/>
        <end position="1199"/>
    </location>
</feature>
<dbReference type="Pfam" id="PF03399">
    <property type="entry name" value="SAC3_GANP"/>
    <property type="match status" value="1"/>
</dbReference>
<proteinExistence type="predicted"/>
<feature type="compositionally biased region" description="Polar residues" evidence="1">
    <location>
        <begin position="176"/>
        <end position="189"/>
    </location>
</feature>
<feature type="compositionally biased region" description="Low complexity" evidence="1">
    <location>
        <begin position="976"/>
        <end position="992"/>
    </location>
</feature>
<feature type="region of interest" description="Disordered" evidence="1">
    <location>
        <begin position="1167"/>
        <end position="1233"/>
    </location>
</feature>
<dbReference type="InterPro" id="IPR005062">
    <property type="entry name" value="SAC3/GANP/THP3_conserved"/>
</dbReference>
<feature type="compositionally biased region" description="Polar residues" evidence="1">
    <location>
        <begin position="1266"/>
        <end position="1283"/>
    </location>
</feature>
<dbReference type="Gene3D" id="1.25.40.990">
    <property type="match status" value="1"/>
</dbReference>
<feature type="compositionally biased region" description="Polar residues" evidence="1">
    <location>
        <begin position="852"/>
        <end position="866"/>
    </location>
</feature>
<dbReference type="Proteomes" id="UP001629113">
    <property type="component" value="Unassembled WGS sequence"/>
</dbReference>
<feature type="compositionally biased region" description="Low complexity" evidence="1">
    <location>
        <begin position="799"/>
        <end position="815"/>
    </location>
</feature>
<accession>A0ABR4PRH7</accession>
<comment type="caution">
    <text evidence="3">The sequence shown here is derived from an EMBL/GenBank/DDBJ whole genome shotgun (WGS) entry which is preliminary data.</text>
</comment>
<feature type="compositionally biased region" description="Low complexity" evidence="1">
    <location>
        <begin position="889"/>
        <end position="906"/>
    </location>
</feature>
<feature type="compositionally biased region" description="Polar residues" evidence="1">
    <location>
        <begin position="789"/>
        <end position="798"/>
    </location>
</feature>
<feature type="compositionally biased region" description="Low complexity" evidence="1">
    <location>
        <begin position="913"/>
        <end position="926"/>
    </location>
</feature>
<feature type="region of interest" description="Disordered" evidence="1">
    <location>
        <begin position="1"/>
        <end position="272"/>
    </location>
</feature>
<protein>
    <submittedName>
        <fullName evidence="3">80 kD MCM3-associated protein (GANP/Nin1/mts3/eIF-3 p25 family protein)</fullName>
    </submittedName>
</protein>
<dbReference type="PANTHER" id="PTHR12436:SF3">
    <property type="entry name" value="GERMINAL-CENTER ASSOCIATED NUCLEAR PROTEIN"/>
    <property type="match status" value="1"/>
</dbReference>
<dbReference type="InterPro" id="IPR045107">
    <property type="entry name" value="SAC3/GANP/THP3"/>
</dbReference>
<feature type="region of interest" description="Disordered" evidence="1">
    <location>
        <begin position="789"/>
        <end position="1042"/>
    </location>
</feature>
<feature type="compositionally biased region" description="Low complexity" evidence="1">
    <location>
        <begin position="212"/>
        <end position="251"/>
    </location>
</feature>
<evidence type="ECO:0000256" key="1">
    <source>
        <dbReference type="SAM" id="MobiDB-lite"/>
    </source>
</evidence>
<organism evidence="3 4">
    <name type="scientific">Phlyctema vagabunda</name>
    <dbReference type="NCBI Taxonomy" id="108571"/>
    <lineage>
        <taxon>Eukaryota</taxon>
        <taxon>Fungi</taxon>
        <taxon>Dikarya</taxon>
        <taxon>Ascomycota</taxon>
        <taxon>Pezizomycotina</taxon>
        <taxon>Leotiomycetes</taxon>
        <taxon>Helotiales</taxon>
        <taxon>Dermateaceae</taxon>
        <taxon>Phlyctema</taxon>
    </lineage>
</organism>
<dbReference type="EMBL" id="JBFCZG010000002">
    <property type="protein sequence ID" value="KAL3425874.1"/>
    <property type="molecule type" value="Genomic_DNA"/>
</dbReference>
<feature type="compositionally biased region" description="Basic and acidic residues" evidence="1">
    <location>
        <begin position="116"/>
        <end position="129"/>
    </location>
</feature>
<evidence type="ECO:0000313" key="4">
    <source>
        <dbReference type="Proteomes" id="UP001629113"/>
    </source>
</evidence>
<keyword evidence="4" id="KW-1185">Reference proteome</keyword>
<feature type="compositionally biased region" description="Polar residues" evidence="1">
    <location>
        <begin position="874"/>
        <end position="885"/>
    </location>
</feature>
<feature type="region of interest" description="Disordered" evidence="1">
    <location>
        <begin position="717"/>
        <end position="773"/>
    </location>
</feature>
<feature type="compositionally biased region" description="Basic and acidic residues" evidence="1">
    <location>
        <begin position="737"/>
        <end position="746"/>
    </location>
</feature>
<feature type="compositionally biased region" description="Polar residues" evidence="1">
    <location>
        <begin position="252"/>
        <end position="263"/>
    </location>
</feature>
<dbReference type="PANTHER" id="PTHR12436">
    <property type="entry name" value="80 KDA MCM3-ASSOCIATED PROTEIN"/>
    <property type="match status" value="1"/>
</dbReference>
<feature type="compositionally biased region" description="Low complexity" evidence="1">
    <location>
        <begin position="101"/>
        <end position="114"/>
    </location>
</feature>
<feature type="compositionally biased region" description="Low complexity" evidence="1">
    <location>
        <begin position="155"/>
        <end position="167"/>
    </location>
</feature>
<reference evidence="3 4" key="1">
    <citation type="submission" date="2024-06" db="EMBL/GenBank/DDBJ databases">
        <title>Complete genome of Phlyctema vagabunda strain 19-DSS-EL-015.</title>
        <authorList>
            <person name="Fiorenzani C."/>
        </authorList>
    </citation>
    <scope>NUCLEOTIDE SEQUENCE [LARGE SCALE GENOMIC DNA]</scope>
    <source>
        <strain evidence="3 4">19-DSS-EL-015</strain>
    </source>
</reference>
<feature type="compositionally biased region" description="Basic and acidic residues" evidence="1">
    <location>
        <begin position="68"/>
        <end position="78"/>
    </location>
</feature>
<feature type="compositionally biased region" description="Polar residues" evidence="1">
    <location>
        <begin position="993"/>
        <end position="1042"/>
    </location>
</feature>
<sequence>MLFGRGNSNNSRGAARGQSSTRSRGTRGRGTTSRGALGSSKNFLTPDSPSSTTPSQGGPKFYRVTKTLYDKTNTDRGSNRGTGGYKGRKFNPNYQNRFKNTKAAPAASTKSTNPFEQERLDNAAKREQRGQSGQTRQNGIIRGGSGGTRGKSVKFDSSTKSSSRESSPANSKLFGNPSTKSDTTPTTNFDPFGTKPAAPSTNSSVFGVSSGTSPASNPFASPAASPFSSPSSFATTSSSAAFPAKFPSSSSDNTAIAPSSFKKNNADMNRDGTNDVQQLLRSRGIIPPAWPKDPGNPKQKSAMETIYHAHKAYQAKARTCLIQAGKLDDPDVRKTLAEAIDFRGTCEEMCPEFEKITRIVEHDVPNPEKDDAPDGTRWPAPHKMIKALARSAAGQDAPLPEQVRTPAALRRTFDYLIHTVLGEEGDLRNVHGYLWDRTRAIRRDFVFQQASMTPDGLRDYVYCLEGITRFHAVALHQMSRLSNDGIAPEDFSEHQELEQLGKTLISLFQAYEDCNVQGVECENENEFRAYYILNNSHASGILETVQDWGFKYWASSEEIKLAVQLVELLQNTWDTRGPLKPHSASEVALNSFSRFFTIVSDRSTSYIMACLAETKFNEVRKAALKTILSAYRKQRDQTKDWTLSTLNEYLYFDDEEDIIPFGEAYGLQFNDVDGECYLSFDSDEITDPFPQYKQPHSEYLVESKRGHYSLPQVIDNTVYDESEDVAQAEGTEDKEEDMFIRDEDISQKSSETASTAGDNDNASIDESGSEVNQATPIRSGLFERITAPTAQTTPDKSNTVPASAVAATASSTSSPFMFGTSPNTKPPTVDTGSAPVHQAKLQPKSFAEIFQNRPTTTPGPVTTISSEQKDLASSKPQTTLASPETSYHPPSQGPQSSQPLPSFSFGTISASQPAPSVGPSSPLSLGQHAVTSPGNSNKPPIFGNHAVSSPAPETPAPASPFTFGNHAVQQPAKPDIPISQSFSPLPSPFAASNNNIPAQTQTTPSTTNAQKPSFQFPSTSDSVPMPSETTTLANPGTTPPSTISQKAKMDGFSDWFASGKGGIIDQFQDFAVGQILRHALEVFKKEEKKRLAAEAAAEARHEADMFRYKYLAAKYGQMWRDGARLLWLKRRGRAARKARQEMAEKSFRASQTAKSVDVVEQFRVSTTTKSRTREVESRDGAGTPRKSRRDDAEYLDNSRLRKTQSIEVEAPKGRSTASKKRRNSLESLLNGNEVANEAHHLDDRIRKIVQEENSKTKNKRHKATRSSDNLGSSSLTRSQQSDDNPLRRSILSDPSYLGGGSRILLMDNYGLTDNLKRQVSGVKTDYFRLKARGITTMPDGTPLANSVAKTLLRHKKSSDGIPKAIRPKASKSQPLARSVPANLEWEAGSAKAGEEFSSDIQALKARARAVMEDDKESRQLKRKSRDFEEEELFAKARRIREQMDEGAEWYRKEIERSGSASSP</sequence>
<feature type="compositionally biased region" description="Polar residues" evidence="1">
    <location>
        <begin position="1"/>
        <end position="10"/>
    </location>
</feature>
<feature type="compositionally biased region" description="Low complexity" evidence="1">
    <location>
        <begin position="11"/>
        <end position="55"/>
    </location>
</feature>